<dbReference type="AlphaFoldDB" id="A0A0T5VVQ3"/>
<protein>
    <submittedName>
        <fullName evidence="1">Uncharacterized protein</fullName>
    </submittedName>
</protein>
<proteinExistence type="predicted"/>
<dbReference type="RefSeq" id="WP_057930561.1">
    <property type="nucleotide sequence ID" value="NZ_LMZQ01000001.1"/>
</dbReference>
<comment type="caution">
    <text evidence="1">The sequence shown here is derived from an EMBL/GenBank/DDBJ whole genome shotgun (WGS) entry which is preliminary data.</text>
</comment>
<organism evidence="1 2">
    <name type="scientific">Pedobacter ginsenosidimutans</name>
    <dbReference type="NCBI Taxonomy" id="687842"/>
    <lineage>
        <taxon>Bacteria</taxon>
        <taxon>Pseudomonadati</taxon>
        <taxon>Bacteroidota</taxon>
        <taxon>Sphingobacteriia</taxon>
        <taxon>Sphingobacteriales</taxon>
        <taxon>Sphingobacteriaceae</taxon>
        <taxon>Pedobacter</taxon>
    </lineage>
</organism>
<keyword evidence="2" id="KW-1185">Reference proteome</keyword>
<name>A0A0T5VVQ3_9SPHI</name>
<dbReference type="STRING" id="687842.ASU31_01155"/>
<reference evidence="1 2" key="1">
    <citation type="submission" date="2015-11" db="EMBL/GenBank/DDBJ databases">
        <title>Sequence of Pedobacter ginsenosidimutans.</title>
        <authorList>
            <person name="Carson E."/>
            <person name="Keyser V."/>
            <person name="Newman J."/>
            <person name="Miller J."/>
        </authorList>
    </citation>
    <scope>NUCLEOTIDE SEQUENCE [LARGE SCALE GENOMIC DNA]</scope>
    <source>
        <strain evidence="1 2">KACC 14530</strain>
    </source>
</reference>
<gene>
    <name evidence="1" type="ORF">ASU31_01155</name>
</gene>
<evidence type="ECO:0000313" key="2">
    <source>
        <dbReference type="Proteomes" id="UP000051950"/>
    </source>
</evidence>
<dbReference type="OrthoDB" id="7059463at2"/>
<dbReference type="EMBL" id="LMZQ01000001">
    <property type="protein sequence ID" value="KRT17931.1"/>
    <property type="molecule type" value="Genomic_DNA"/>
</dbReference>
<dbReference type="Proteomes" id="UP000051950">
    <property type="component" value="Unassembled WGS sequence"/>
</dbReference>
<evidence type="ECO:0000313" key="1">
    <source>
        <dbReference type="EMBL" id="KRT17931.1"/>
    </source>
</evidence>
<accession>A0A0T5VVQ3</accession>
<sequence>MNRLKKHRGLRRYYKNLRVKNSNWSGLNFEDPEHAWFDLWHTHFDWRGYGNNSFKKRKPHLNKLFRHFDLLEEKAKSLQTDYQIWATLIDFDSYNDALFLHTPNPNHSNFPWTIKDLSRTTTLSNKELNYYIDGLTGYEKRYGQADEAFCVLFKKNLGIPVVPHLVM</sequence>